<reference evidence="3" key="1">
    <citation type="submission" date="2019-04" db="EMBL/GenBank/DDBJ databases">
        <authorList>
            <person name="Alioto T."/>
            <person name="Alioto T."/>
        </authorList>
    </citation>
    <scope>NUCLEOTIDE SEQUENCE [LARGE SCALE GENOMIC DNA]</scope>
</reference>
<feature type="region of interest" description="Disordered" evidence="1">
    <location>
        <begin position="1"/>
        <end position="21"/>
    </location>
</feature>
<dbReference type="AlphaFoldDB" id="A0A5E4D837"/>
<evidence type="ECO:0000256" key="2">
    <source>
        <dbReference type="SAM" id="Phobius"/>
    </source>
</evidence>
<proteinExistence type="predicted"/>
<protein>
    <submittedName>
        <fullName evidence="3">Uncharacterized protein</fullName>
    </submittedName>
</protein>
<keyword evidence="4" id="KW-1185">Reference proteome</keyword>
<sequence length="67" mass="7480">PKGTEEENDSEKKRRMESERDKMELVWSVTGPSFTFACPASFLLALPPIQKPGETAVEKSSKQIPTL</sequence>
<dbReference type="Proteomes" id="UP000335636">
    <property type="component" value="Unassembled WGS sequence"/>
</dbReference>
<organism evidence="3 4">
    <name type="scientific">Marmota monax</name>
    <name type="common">Woodchuck</name>
    <dbReference type="NCBI Taxonomy" id="9995"/>
    <lineage>
        <taxon>Eukaryota</taxon>
        <taxon>Metazoa</taxon>
        <taxon>Chordata</taxon>
        <taxon>Craniata</taxon>
        <taxon>Vertebrata</taxon>
        <taxon>Euteleostomi</taxon>
        <taxon>Mammalia</taxon>
        <taxon>Eutheria</taxon>
        <taxon>Euarchontoglires</taxon>
        <taxon>Glires</taxon>
        <taxon>Rodentia</taxon>
        <taxon>Sciuromorpha</taxon>
        <taxon>Sciuridae</taxon>
        <taxon>Xerinae</taxon>
        <taxon>Marmotini</taxon>
        <taxon>Marmota</taxon>
    </lineage>
</organism>
<comment type="caution">
    <text evidence="3">The sequence shown here is derived from an EMBL/GenBank/DDBJ whole genome shotgun (WGS) entry which is preliminary data.</text>
</comment>
<keyword evidence="2" id="KW-1133">Transmembrane helix</keyword>
<evidence type="ECO:0000313" key="3">
    <source>
        <dbReference type="EMBL" id="VTJ89880.1"/>
    </source>
</evidence>
<keyword evidence="2" id="KW-0812">Transmembrane</keyword>
<gene>
    <name evidence="3" type="ORF">MONAX_5E023800</name>
</gene>
<name>A0A5E4D837_MARMO</name>
<evidence type="ECO:0000313" key="4">
    <source>
        <dbReference type="Proteomes" id="UP000335636"/>
    </source>
</evidence>
<feature type="compositionally biased region" description="Basic and acidic residues" evidence="1">
    <location>
        <begin position="10"/>
        <end position="21"/>
    </location>
</feature>
<dbReference type="EMBL" id="CABDUW010003889">
    <property type="protein sequence ID" value="VTJ89880.1"/>
    <property type="molecule type" value="Genomic_DNA"/>
</dbReference>
<evidence type="ECO:0000256" key="1">
    <source>
        <dbReference type="SAM" id="MobiDB-lite"/>
    </source>
</evidence>
<feature type="transmembrane region" description="Helical" evidence="2">
    <location>
        <begin position="25"/>
        <end position="46"/>
    </location>
</feature>
<keyword evidence="2" id="KW-0472">Membrane</keyword>
<feature type="non-terminal residue" evidence="3">
    <location>
        <position position="1"/>
    </location>
</feature>
<accession>A0A5E4D837</accession>